<comment type="caution">
    <text evidence="1">The sequence shown here is derived from an EMBL/GenBank/DDBJ whole genome shotgun (WGS) entry which is preliminary data.</text>
</comment>
<organism evidence="1 2">
    <name type="scientific">Pseudomonas lundensis</name>
    <dbReference type="NCBI Taxonomy" id="86185"/>
    <lineage>
        <taxon>Bacteria</taxon>
        <taxon>Pseudomonadati</taxon>
        <taxon>Pseudomonadota</taxon>
        <taxon>Gammaproteobacteria</taxon>
        <taxon>Pseudomonadales</taxon>
        <taxon>Pseudomonadaceae</taxon>
        <taxon>Pseudomonas</taxon>
    </lineage>
</organism>
<sequence length="29" mass="3153">MLADGVPQGKFPTVIRTIAELTKSMVSYV</sequence>
<dbReference type="Proteomes" id="UP000219564">
    <property type="component" value="Unassembled WGS sequence"/>
</dbReference>
<dbReference type="AlphaFoldDB" id="A0AAX2H8A5"/>
<dbReference type="EMBL" id="OBKZ01000016">
    <property type="protein sequence ID" value="SOB52509.1"/>
    <property type="molecule type" value="Genomic_DNA"/>
</dbReference>
<protein>
    <submittedName>
        <fullName evidence="1">Uncharacterized protein</fullName>
    </submittedName>
</protein>
<gene>
    <name evidence="1" type="ORF">PLUA15_230252</name>
</gene>
<accession>A0AAX2H8A5</accession>
<reference evidence="1 2" key="1">
    <citation type="submission" date="2017-08" db="EMBL/GenBank/DDBJ databases">
        <authorList>
            <person name="Chaillou S."/>
        </authorList>
    </citation>
    <scope>NUCLEOTIDE SEQUENCE [LARGE SCALE GENOMIC DNA]</scope>
    <source>
        <strain evidence="1 2">MFPA15A1205</strain>
    </source>
</reference>
<evidence type="ECO:0000313" key="2">
    <source>
        <dbReference type="Proteomes" id="UP000219564"/>
    </source>
</evidence>
<name>A0AAX2H8A5_9PSED</name>
<evidence type="ECO:0000313" key="1">
    <source>
        <dbReference type="EMBL" id="SOB52509.1"/>
    </source>
</evidence>
<proteinExistence type="predicted"/>